<evidence type="ECO:0000313" key="4">
    <source>
        <dbReference type="Proteomes" id="UP001498398"/>
    </source>
</evidence>
<evidence type="ECO:0000313" key="3">
    <source>
        <dbReference type="EMBL" id="KAK7464453.1"/>
    </source>
</evidence>
<keyword evidence="2" id="KW-1133">Transmembrane helix</keyword>
<evidence type="ECO:0000256" key="2">
    <source>
        <dbReference type="SAM" id="Phobius"/>
    </source>
</evidence>
<keyword evidence="2" id="KW-0472">Membrane</keyword>
<evidence type="ECO:0000256" key="1">
    <source>
        <dbReference type="SAM" id="MobiDB-lite"/>
    </source>
</evidence>
<comment type="caution">
    <text evidence="3">The sequence shown here is derived from an EMBL/GenBank/DDBJ whole genome shotgun (WGS) entry which is preliminary data.</text>
</comment>
<keyword evidence="4" id="KW-1185">Reference proteome</keyword>
<evidence type="ECO:0008006" key="5">
    <source>
        <dbReference type="Google" id="ProtNLM"/>
    </source>
</evidence>
<feature type="transmembrane region" description="Helical" evidence="2">
    <location>
        <begin position="186"/>
        <end position="210"/>
    </location>
</feature>
<organism evidence="3 4">
    <name type="scientific">Marasmiellus scandens</name>
    <dbReference type="NCBI Taxonomy" id="2682957"/>
    <lineage>
        <taxon>Eukaryota</taxon>
        <taxon>Fungi</taxon>
        <taxon>Dikarya</taxon>
        <taxon>Basidiomycota</taxon>
        <taxon>Agaricomycotina</taxon>
        <taxon>Agaricomycetes</taxon>
        <taxon>Agaricomycetidae</taxon>
        <taxon>Agaricales</taxon>
        <taxon>Marasmiineae</taxon>
        <taxon>Omphalotaceae</taxon>
        <taxon>Marasmiellus</taxon>
    </lineage>
</organism>
<protein>
    <recommendedName>
        <fullName evidence="5">Mid2 domain-containing protein</fullName>
    </recommendedName>
</protein>
<proteinExistence type="predicted"/>
<dbReference type="Proteomes" id="UP001498398">
    <property type="component" value="Unassembled WGS sequence"/>
</dbReference>
<feature type="region of interest" description="Disordered" evidence="1">
    <location>
        <begin position="262"/>
        <end position="383"/>
    </location>
</feature>
<sequence>MGLQNVSFDDRDRDHLSYSPNWFFTGSWNASNVPGDPTGTLTSSDGLDANVTFTFPQPANAFYYYAFKRSNGGLYAICIDCDPNNPNFEKIDALGPDDGKEAPILLFSKTFGDFGVHEIILTNQNDTRRNPAGTSQITVDRFEIQVQDDSPDSSSSASSLSSSSVSSSSASASATASSSPSNSTPVGAIAGGVIGGLALIALCAILLLCIRRQRKRTLKPDTEASVYGAPNTGSSFATPYTPSNIPPDNLYSASTETYPYVVGHSGKHHTPTTSTDVTRSTEFTSGTPSVTESSGSRRTGRSSRSRRPRREVDAGRIVEEGSEFDGSETLPPEYDQVFRRGRSATAGPATPGPLQAENPDDQTESVTSSGRRALPLTPQRLKS</sequence>
<feature type="compositionally biased region" description="Basic residues" evidence="1">
    <location>
        <begin position="298"/>
        <end position="309"/>
    </location>
</feature>
<accession>A0ABR1JN96</accession>
<feature type="compositionally biased region" description="Low complexity" evidence="1">
    <location>
        <begin position="271"/>
        <end position="297"/>
    </location>
</feature>
<gene>
    <name evidence="3" type="ORF">VKT23_006623</name>
</gene>
<name>A0ABR1JN96_9AGAR</name>
<keyword evidence="2" id="KW-0812">Transmembrane</keyword>
<dbReference type="EMBL" id="JBANRG010000008">
    <property type="protein sequence ID" value="KAK7464453.1"/>
    <property type="molecule type" value="Genomic_DNA"/>
</dbReference>
<feature type="compositionally biased region" description="Basic and acidic residues" evidence="1">
    <location>
        <begin position="310"/>
        <end position="319"/>
    </location>
</feature>
<reference evidence="3 4" key="1">
    <citation type="submission" date="2024-01" db="EMBL/GenBank/DDBJ databases">
        <title>A draft genome for the cacao thread blight pathogen Marasmiellus scandens.</title>
        <authorList>
            <person name="Baruah I.K."/>
            <person name="Leung J."/>
            <person name="Bukari Y."/>
            <person name="Amoako-Attah I."/>
            <person name="Meinhardt L.W."/>
            <person name="Bailey B.A."/>
            <person name="Cohen S.P."/>
        </authorList>
    </citation>
    <scope>NUCLEOTIDE SEQUENCE [LARGE SCALE GENOMIC DNA]</scope>
    <source>
        <strain evidence="3 4">GH-19</strain>
    </source>
</reference>